<evidence type="ECO:0000256" key="2">
    <source>
        <dbReference type="ARBA" id="ARBA00023315"/>
    </source>
</evidence>
<evidence type="ECO:0000256" key="3">
    <source>
        <dbReference type="ARBA" id="ARBA00038502"/>
    </source>
</evidence>
<dbReference type="InterPro" id="IPR051531">
    <property type="entry name" value="N-acetyltransferase"/>
</dbReference>
<dbReference type="SUPFAM" id="SSF55729">
    <property type="entry name" value="Acyl-CoA N-acyltransferases (Nat)"/>
    <property type="match status" value="1"/>
</dbReference>
<reference evidence="5 6" key="1">
    <citation type="submission" date="2018-03" db="EMBL/GenBank/DDBJ databases">
        <title>Adhaeribacter sp. HMF7605 Genome sequencing and assembly.</title>
        <authorList>
            <person name="Kang H."/>
            <person name="Kang J."/>
            <person name="Cha I."/>
            <person name="Kim H."/>
            <person name="Joh K."/>
        </authorList>
    </citation>
    <scope>NUCLEOTIDE SEQUENCE [LARGE SCALE GENOMIC DNA]</scope>
    <source>
        <strain evidence="5 6">HMF7605</strain>
    </source>
</reference>
<accession>A0A2T2Y9S8</accession>
<keyword evidence="2" id="KW-0012">Acyltransferase</keyword>
<evidence type="ECO:0000313" key="5">
    <source>
        <dbReference type="EMBL" id="PSR52280.1"/>
    </source>
</evidence>
<comment type="similarity">
    <text evidence="3">Belongs to the acetyltransferase family. RimJ subfamily.</text>
</comment>
<organism evidence="5 6">
    <name type="scientific">Adhaeribacter arboris</name>
    <dbReference type="NCBI Taxonomy" id="2072846"/>
    <lineage>
        <taxon>Bacteria</taxon>
        <taxon>Pseudomonadati</taxon>
        <taxon>Bacteroidota</taxon>
        <taxon>Cytophagia</taxon>
        <taxon>Cytophagales</taxon>
        <taxon>Hymenobacteraceae</taxon>
        <taxon>Adhaeribacter</taxon>
    </lineage>
</organism>
<proteinExistence type="inferred from homology"/>
<dbReference type="EMBL" id="PYFT01000001">
    <property type="protein sequence ID" value="PSR52280.1"/>
    <property type="molecule type" value="Genomic_DNA"/>
</dbReference>
<dbReference type="AlphaFoldDB" id="A0A2T2Y9S8"/>
<comment type="caution">
    <text evidence="5">The sequence shown here is derived from an EMBL/GenBank/DDBJ whole genome shotgun (WGS) entry which is preliminary data.</text>
</comment>
<dbReference type="Pfam" id="PF13302">
    <property type="entry name" value="Acetyltransf_3"/>
    <property type="match status" value="1"/>
</dbReference>
<dbReference type="PANTHER" id="PTHR43792">
    <property type="entry name" value="GNAT FAMILY, PUTATIVE (AFU_ORTHOLOGUE AFUA_3G00765)-RELATED-RELATED"/>
    <property type="match status" value="1"/>
</dbReference>
<protein>
    <submittedName>
        <fullName evidence="5">GNAT family N-acetyltransferase</fullName>
    </submittedName>
</protein>
<dbReference type="PANTHER" id="PTHR43792:SF8">
    <property type="entry name" value="[RIBOSOMAL PROTEIN US5]-ALANINE N-ACETYLTRANSFERASE"/>
    <property type="match status" value="1"/>
</dbReference>
<evidence type="ECO:0000259" key="4">
    <source>
        <dbReference type="PROSITE" id="PS51186"/>
    </source>
</evidence>
<feature type="domain" description="N-acetyltransferase" evidence="4">
    <location>
        <begin position="11"/>
        <end position="174"/>
    </location>
</feature>
<dbReference type="Gene3D" id="3.40.630.30">
    <property type="match status" value="1"/>
</dbReference>
<dbReference type="Proteomes" id="UP000240357">
    <property type="component" value="Unassembled WGS sequence"/>
</dbReference>
<gene>
    <name evidence="5" type="ORF">AHMF7605_01455</name>
</gene>
<dbReference type="RefSeq" id="WP_106925748.1">
    <property type="nucleotide sequence ID" value="NZ_PYFT01000001.1"/>
</dbReference>
<dbReference type="GO" id="GO:0016747">
    <property type="term" value="F:acyltransferase activity, transferring groups other than amino-acyl groups"/>
    <property type="evidence" value="ECO:0007669"/>
    <property type="project" value="InterPro"/>
</dbReference>
<dbReference type="InterPro" id="IPR016181">
    <property type="entry name" value="Acyl_CoA_acyltransferase"/>
</dbReference>
<dbReference type="InterPro" id="IPR000182">
    <property type="entry name" value="GNAT_dom"/>
</dbReference>
<dbReference type="OrthoDB" id="9788916at2"/>
<evidence type="ECO:0000256" key="1">
    <source>
        <dbReference type="ARBA" id="ARBA00022679"/>
    </source>
</evidence>
<keyword evidence="6" id="KW-1185">Reference proteome</keyword>
<name>A0A2T2Y9S8_9BACT</name>
<keyword evidence="1 5" id="KW-0808">Transferase</keyword>
<evidence type="ECO:0000313" key="6">
    <source>
        <dbReference type="Proteomes" id="UP000240357"/>
    </source>
</evidence>
<dbReference type="PROSITE" id="PS51186">
    <property type="entry name" value="GNAT"/>
    <property type="match status" value="1"/>
</dbReference>
<sequence length="194" mass="22346">MIKIELHSARLKLRLIEDTDWMVVHGLHSLPETDEFNTLGIPKNTDETKMIIDSWIADHQQQEIKNYTFAVEQSAKDQFIGLITLKVGNPKYRKAEVWYKIHVKYWGQGFATEALNRILDFGLTELKLHRIEAGCAVDNIGSIKVLEKVGMIKEGRKRQVLPLKSGWSDNFEYAIIETDKRLVDSTMPVNHKNV</sequence>